<feature type="compositionally biased region" description="Polar residues" evidence="1">
    <location>
        <begin position="2096"/>
        <end position="2106"/>
    </location>
</feature>
<feature type="compositionally biased region" description="Polar residues" evidence="1">
    <location>
        <begin position="2152"/>
        <end position="2165"/>
    </location>
</feature>
<feature type="compositionally biased region" description="Polar residues" evidence="1">
    <location>
        <begin position="1077"/>
        <end position="1087"/>
    </location>
</feature>
<feature type="compositionally biased region" description="Basic and acidic residues" evidence="1">
    <location>
        <begin position="2054"/>
        <end position="2073"/>
    </location>
</feature>
<dbReference type="PANTHER" id="PTHR33870">
    <property type="entry name" value="CARDIOMYOPATHY-ASSOCIATED PROTEIN"/>
    <property type="match status" value="1"/>
</dbReference>
<dbReference type="Gramene" id="RZC79355">
    <property type="protein sequence ID" value="RZC79355"/>
    <property type="gene ID" value="C5167_003709"/>
</dbReference>
<keyword evidence="2" id="KW-0812">Transmembrane</keyword>
<feature type="compositionally biased region" description="Polar residues" evidence="1">
    <location>
        <begin position="2319"/>
        <end position="2331"/>
    </location>
</feature>
<keyword evidence="2" id="KW-1133">Transmembrane helix</keyword>
<evidence type="ECO:0000256" key="1">
    <source>
        <dbReference type="SAM" id="MobiDB-lite"/>
    </source>
</evidence>
<feature type="region of interest" description="Disordered" evidence="1">
    <location>
        <begin position="799"/>
        <end position="826"/>
    </location>
</feature>
<organism evidence="3 4">
    <name type="scientific">Papaver somniferum</name>
    <name type="common">Opium poppy</name>
    <dbReference type="NCBI Taxonomy" id="3469"/>
    <lineage>
        <taxon>Eukaryota</taxon>
        <taxon>Viridiplantae</taxon>
        <taxon>Streptophyta</taxon>
        <taxon>Embryophyta</taxon>
        <taxon>Tracheophyta</taxon>
        <taxon>Spermatophyta</taxon>
        <taxon>Magnoliopsida</taxon>
        <taxon>Ranunculales</taxon>
        <taxon>Papaveraceae</taxon>
        <taxon>Papaveroideae</taxon>
        <taxon>Papaver</taxon>
    </lineage>
</organism>
<sequence length="2396" mass="264674">MGVVTNFLLVLRTILSIIKTCYRVVRYHPSVLFVILFFYLLYRFVPSVFNLLLSSFPLFTCTVALIALLVALGHGTDTHQTRWEADEQKHQSSPKTKHVKDKEPIIEKDKKTCEETTNDVKTLATDINEKPVGSIRLAGGLSRRQKSTKRVSFSPINFESSAYGTTTADYKSKEILEDGKLEIDKPKGEISENQRDASDSSQDPSLEQNEGTAVSLSSHSVPGPTSCHAESSSSTALVVDINPVTTDAPSQPVLLSIGEFDGAPEESDRSNEDGLESEAEKNGNKSASKWTEDDEKNLMDLGESEIERNQRLESLMARRRARKKMLRMVAEKNLVDLDHNDPPIQIAPLSVIKSNPFDHSTENEIPGLPPIPGSAPSVLIPRANPFDLPYDPQEERPNLTGDSFHEEFMNVIQKDIFCRHESFCYGSTSYLGGLKQDKSDNNIRSYSVIEDMGSPEQRPMGAPSDSTSSLGTEVELRSLVPDQEDEMKPIEEQSAQECELMPPIDQSANFVEGTTQSPEADVVEIHPEERSEAYMKPDIVEEKYIGLSSSSSSSSSEFSKNEIQSQAIELNRDDSALNDYDPKSGMTVKVKDNSQPYESVYDSSPSAIEKRTIEESLFCEDKGVVLTSVLSIASDMQVEVSEANSPSASSERNTAFTDEELLNYNENVRSCNSSVGEDLWAASPDLHTVDEIESKSNGVTEISDLAVINAGLFGACTTDANTGIPIEQQPVLNPVNSNPPPCPSETESNIEGLVSQASSSSTEPEVVARVPQVDWKENVAPIASSSSARQLPHESLIVQPSRDGDHHNEAQEPPISSSKEHSFTDPLAVDSKTNSALLEEPSMQGSVNQSPSSNAVKELHSQVYKLNLEETADTTAATSSLAQPSLENLTNQTSVDGNHLDEKQEVSFKSTDVQEVSFKSTEDENTIKNVKDPPAVESYPTSSLMCEPLTDNQNSLSSTEPEMHNHVEQLVLEENVEPNPSSSSLSQVPPEEFVYQPPINNEHHEEAKEPSTKPMEEGDISKDVNDSISTDFKSTSSVGEPIKEEMMNESSSSAVEAEIMSNQVHLLNLEENVDPEASSSSVSQLPSEKSVVHPSMNNDHHEETMESPIISTKEGDIIKDVNDSVSTDSKSTSSVDEPIKEGVMNENSSSAIEPEIMSYQVHSLKLEENVDPGASSSSVEQLPSEKSVHPSMNNDHHEETQQPSIISTEEGNLSKRYQHGMHPVTTDSHSTSSVMNEPIKEGLMNRDPSSSAEKDMHNQDLQLNLVESGEQTVSGSSLTHFPVENSMVQTSVDSDHPEAAQESSMQSPEEDNIINDVKDRIIVEEEKSKSVKDAEGDNQELIERQVDLPETAVTPLIKEQAFEANQNFEQKVAELAPKSELDSSGVIFTDDHLNEEETRKTTDSGTIQEKDVEADRYPEKDTSTRLHDEQLTVTLTPETKVESVMVSFSADHLNHGGRNKTMETATTQKQDVDGNLDQEHEMSKLLHNDQKVGQASEEKIQEESSTVGSANYHADQGSHMMTSEGATVQSQDFGGHVNLENKSSNHLHDVKEVLQLQPEIAVESGRVSSSVVHTNDQESKKITDNVATQEQGTDANCDQESHETMEHGAQQSQDSEADQGKEKESTGHLHNEDVQLKPNTTRESGAVSSADHSNEHTSYEKTESGTQSKQPFVANPDLEKETSEDSHNGQQAGCLKPETKLESSNLNLDHGSSKLLEAMESDFNQNTESAYNENHQHLVKEIASDDLENEVATHQPQKPGSTTSANIVDHHDTYGHEDSNQKSNAESGSVEKKLAFGGNLPLKNIIFKNLIEEEVWLTPKTTLEAITPRAPITPKAAELELHYHRNHSNDHGASCNIPEMMENRTREETHEPSKPLQVTEVVTVESVDHGSENQDFDEKDTSKPRRNEHDIHHPQQVTADKIKFESGEHAMSSVMETGPAKKELRFEPNNLRNMIYKNLQQEEEVWLTPRTEADHYHNYQHDNESSNVQTNTSTPTMRKTESDSAEAEKKVDFDEGNHHPQENEASDSKTLDCHENVVDESSNVQTSASTPTMRKTEGDSEAAEKKVDFDEGNHNSQENEASDSKTLDDHEDVVDESSNVQTSISTPAMRKTGGDSEAAEKKVDFDEGNHHPQENETVDSKTLDYHEYVVDESSNVETSTSTPTMRKTEGDSEAAEKKVDFDEGNHHPHENETIDAKTLDYHENVVDESSNVETSTSTPTMRKTEGDSEAAEKKVDFDEGNHHPQENETIDSKTLDYHENVVDESSNVETSTSTPTMRKTEGDSEAAEKKVDFDEGNHHPQENETIDSKTLDCHENVVDESSNVQTSTSTLAMRKNEGDPAAAEKKVDFVEGNHHPQEYETSNSKTLDYHENHENIVDDKNANSTTSTIVKKSMDE</sequence>
<dbReference type="OMA" id="FDEGNHH"/>
<feature type="region of interest" description="Disordered" evidence="1">
    <location>
        <begin position="1169"/>
        <end position="1261"/>
    </location>
</feature>
<feature type="compositionally biased region" description="Basic and acidic residues" evidence="1">
    <location>
        <begin position="1618"/>
        <end position="1635"/>
    </location>
</feature>
<feature type="compositionally biased region" description="Polar residues" evidence="1">
    <location>
        <begin position="907"/>
        <end position="919"/>
    </location>
</feature>
<feature type="region of interest" description="Disordered" evidence="1">
    <location>
        <begin position="179"/>
        <end position="231"/>
    </location>
</feature>
<feature type="region of interest" description="Disordered" evidence="1">
    <location>
        <begin position="261"/>
        <end position="294"/>
    </location>
</feature>
<feature type="region of interest" description="Disordered" evidence="1">
    <location>
        <begin position="875"/>
        <end position="895"/>
    </location>
</feature>
<feature type="compositionally biased region" description="Polar residues" evidence="1">
    <location>
        <begin position="1752"/>
        <end position="1766"/>
    </location>
</feature>
<feature type="compositionally biased region" description="Polar residues" evidence="1">
    <location>
        <begin position="1985"/>
        <end position="1997"/>
    </location>
</feature>
<feature type="compositionally biased region" description="Basic and acidic residues" evidence="1">
    <location>
        <begin position="266"/>
        <end position="283"/>
    </location>
</feature>
<feature type="region of interest" description="Disordered" evidence="1">
    <location>
        <begin position="1004"/>
        <end position="1037"/>
    </location>
</feature>
<feature type="compositionally biased region" description="Low complexity" evidence="1">
    <location>
        <begin position="1123"/>
        <end position="1136"/>
    </location>
</feature>
<feature type="compositionally biased region" description="Basic and acidic residues" evidence="1">
    <location>
        <begin position="1652"/>
        <end position="1663"/>
    </location>
</feature>
<feature type="region of interest" description="Disordered" evidence="1">
    <location>
        <begin position="1886"/>
        <end position="1911"/>
    </location>
</feature>
<evidence type="ECO:0000313" key="4">
    <source>
        <dbReference type="Proteomes" id="UP000316621"/>
    </source>
</evidence>
<feature type="compositionally biased region" description="Basic and acidic residues" evidence="1">
    <location>
        <begin position="2222"/>
        <end position="2261"/>
    </location>
</feature>
<keyword evidence="4" id="KW-1185">Reference proteome</keyword>
<feature type="compositionally biased region" description="Polar residues" evidence="1">
    <location>
        <begin position="883"/>
        <end position="895"/>
    </location>
</feature>
<feature type="compositionally biased region" description="Basic and acidic residues" evidence="1">
    <location>
        <begin position="1768"/>
        <end position="1780"/>
    </location>
</feature>
<feature type="compositionally biased region" description="Basic and acidic residues" evidence="1">
    <location>
        <begin position="1998"/>
        <end position="2037"/>
    </location>
</feature>
<feature type="compositionally biased region" description="Polar residues" evidence="1">
    <location>
        <begin position="2207"/>
        <end position="2221"/>
    </location>
</feature>
<feature type="region of interest" description="Disordered" evidence="1">
    <location>
        <begin position="1073"/>
        <end position="1153"/>
    </location>
</feature>
<feature type="compositionally biased region" description="Polar residues" evidence="1">
    <location>
        <begin position="1201"/>
        <end position="1211"/>
    </location>
</feature>
<feature type="compositionally biased region" description="Polar residues" evidence="1">
    <location>
        <begin position="2263"/>
        <end position="2277"/>
    </location>
</feature>
<feature type="compositionally biased region" description="Basic and acidic residues" evidence="1">
    <location>
        <begin position="2278"/>
        <end position="2317"/>
    </location>
</feature>
<feature type="region of interest" description="Disordered" evidence="1">
    <location>
        <begin position="1978"/>
        <end position="2342"/>
    </location>
</feature>
<feature type="region of interest" description="Disordered" evidence="1">
    <location>
        <begin position="2373"/>
        <end position="2396"/>
    </location>
</feature>
<feature type="compositionally biased region" description="Basic and acidic residues" evidence="1">
    <location>
        <begin position="1677"/>
        <end position="1687"/>
    </location>
</feature>
<feature type="compositionally biased region" description="Polar residues" evidence="1">
    <location>
        <begin position="2039"/>
        <end position="2053"/>
    </location>
</feature>
<feature type="region of interest" description="Disordered" evidence="1">
    <location>
        <begin position="907"/>
        <end position="945"/>
    </location>
</feature>
<feature type="transmembrane region" description="Helical" evidence="2">
    <location>
        <begin position="26"/>
        <end position="42"/>
    </location>
</feature>
<feature type="region of interest" description="Disordered" evidence="1">
    <location>
        <begin position="1394"/>
        <end position="1425"/>
    </location>
</feature>
<evidence type="ECO:0000256" key="2">
    <source>
        <dbReference type="SAM" id="Phobius"/>
    </source>
</evidence>
<accession>A0A4Y7L5A1</accession>
<feature type="compositionally biased region" description="Basic and acidic residues" evidence="1">
    <location>
        <begin position="1113"/>
        <end position="1122"/>
    </location>
</feature>
<feature type="compositionally biased region" description="Basic and acidic residues" evidence="1">
    <location>
        <begin position="920"/>
        <end position="931"/>
    </location>
</feature>
<feature type="compositionally biased region" description="Basic and acidic residues" evidence="1">
    <location>
        <begin position="179"/>
        <end position="198"/>
    </location>
</feature>
<reference evidence="3 4" key="1">
    <citation type="journal article" date="2018" name="Science">
        <title>The opium poppy genome and morphinan production.</title>
        <authorList>
            <person name="Guo L."/>
            <person name="Winzer T."/>
            <person name="Yang X."/>
            <person name="Li Y."/>
            <person name="Ning Z."/>
            <person name="He Z."/>
            <person name="Teodor R."/>
            <person name="Lu Y."/>
            <person name="Bowser T.A."/>
            <person name="Graham I.A."/>
            <person name="Ye K."/>
        </authorList>
    </citation>
    <scope>NUCLEOTIDE SEQUENCE [LARGE SCALE GENOMIC DNA]</scope>
    <source>
        <strain evidence="4">cv. HN1</strain>
        <tissue evidence="3">Leaves</tissue>
    </source>
</reference>
<feature type="compositionally biased region" description="Polar residues" evidence="1">
    <location>
        <begin position="1026"/>
        <end position="1037"/>
    </location>
</feature>
<name>A0A4Y7L5A1_PAPSO</name>
<feature type="transmembrane region" description="Helical" evidence="2">
    <location>
        <begin position="49"/>
        <end position="72"/>
    </location>
</feature>
<feature type="compositionally biased region" description="Basic and acidic residues" evidence="1">
    <location>
        <begin position="1899"/>
        <end position="1911"/>
    </location>
</feature>
<gene>
    <name evidence="3" type="ORF">C5167_003709</name>
</gene>
<feature type="compositionally biased region" description="Polar residues" evidence="1">
    <location>
        <begin position="199"/>
        <end position="220"/>
    </location>
</feature>
<feature type="compositionally biased region" description="Polar residues" evidence="1">
    <location>
        <begin position="1225"/>
        <end position="1235"/>
    </location>
</feature>
<protein>
    <submittedName>
        <fullName evidence="3">Uncharacterized protein</fullName>
    </submittedName>
</protein>
<proteinExistence type="predicted"/>
<feature type="compositionally biased region" description="Basic and acidic residues" evidence="1">
    <location>
        <begin position="1004"/>
        <end position="1025"/>
    </location>
</feature>
<feature type="region of interest" description="Disordered" evidence="1">
    <location>
        <begin position="452"/>
        <end position="472"/>
    </location>
</feature>
<feature type="region of interest" description="Disordered" evidence="1">
    <location>
        <begin position="729"/>
        <end position="768"/>
    </location>
</feature>
<feature type="region of interest" description="Disordered" evidence="1">
    <location>
        <begin position="1289"/>
        <end position="1315"/>
    </location>
</feature>
<dbReference type="EMBL" id="CM010723">
    <property type="protein sequence ID" value="RZC79355.1"/>
    <property type="molecule type" value="Genomic_DNA"/>
</dbReference>
<keyword evidence="2" id="KW-0472">Membrane</keyword>
<feature type="compositionally biased region" description="Polar residues" evidence="1">
    <location>
        <begin position="1637"/>
        <end position="1651"/>
    </location>
</feature>
<feature type="compositionally biased region" description="Basic and acidic residues" evidence="1">
    <location>
        <begin position="2112"/>
        <end position="2149"/>
    </location>
</feature>
<feature type="compositionally biased region" description="Basic and acidic residues" evidence="1">
    <location>
        <begin position="2166"/>
        <end position="2205"/>
    </location>
</feature>
<feature type="region of interest" description="Disordered" evidence="1">
    <location>
        <begin position="1749"/>
        <end position="1790"/>
    </location>
</feature>
<feature type="compositionally biased region" description="Polar residues" evidence="1">
    <location>
        <begin position="1585"/>
        <end position="1598"/>
    </location>
</feature>
<feature type="region of interest" description="Disordered" evidence="1">
    <location>
        <begin position="1563"/>
        <end position="1702"/>
    </location>
</feature>
<dbReference type="PANTHER" id="PTHR33870:SF4">
    <property type="entry name" value="CARDIOMYOPATHY-ASSOCIATED PROTEIN"/>
    <property type="match status" value="1"/>
</dbReference>
<evidence type="ECO:0000313" key="3">
    <source>
        <dbReference type="EMBL" id="RZC79355.1"/>
    </source>
</evidence>
<dbReference type="Proteomes" id="UP000316621">
    <property type="component" value="Chromosome 9"/>
</dbReference>
<feature type="compositionally biased region" description="Polar residues" evidence="1">
    <location>
        <begin position="745"/>
        <end position="763"/>
    </location>
</feature>